<dbReference type="PANTHER" id="PTHR12241:SF147">
    <property type="entry name" value="TUBULIN POLYGLUTAMYLASE TTLL7"/>
    <property type="match status" value="1"/>
</dbReference>
<keyword evidence="3" id="KW-0067">ATP-binding</keyword>
<keyword evidence="5" id="KW-1185">Reference proteome</keyword>
<accession>A0ABR2IQB9</accession>
<dbReference type="Pfam" id="PF03133">
    <property type="entry name" value="TTL"/>
    <property type="match status" value="1"/>
</dbReference>
<evidence type="ECO:0000256" key="1">
    <source>
        <dbReference type="ARBA" id="ARBA00022598"/>
    </source>
</evidence>
<organism evidence="4 5">
    <name type="scientific">Tritrichomonas musculus</name>
    <dbReference type="NCBI Taxonomy" id="1915356"/>
    <lineage>
        <taxon>Eukaryota</taxon>
        <taxon>Metamonada</taxon>
        <taxon>Parabasalia</taxon>
        <taxon>Tritrichomonadida</taxon>
        <taxon>Tritrichomonadidae</taxon>
        <taxon>Tritrichomonas</taxon>
    </lineage>
</organism>
<dbReference type="Proteomes" id="UP001470230">
    <property type="component" value="Unassembled WGS sequence"/>
</dbReference>
<evidence type="ECO:0000256" key="3">
    <source>
        <dbReference type="ARBA" id="ARBA00022840"/>
    </source>
</evidence>
<keyword evidence="1" id="KW-0436">Ligase</keyword>
<comment type="caution">
    <text evidence="4">The sequence shown here is derived from an EMBL/GenBank/DDBJ whole genome shotgun (WGS) entry which is preliminary data.</text>
</comment>
<evidence type="ECO:0000256" key="2">
    <source>
        <dbReference type="ARBA" id="ARBA00022741"/>
    </source>
</evidence>
<gene>
    <name evidence="4" type="ORF">M9Y10_009661</name>
</gene>
<dbReference type="Gene3D" id="3.30.470.20">
    <property type="entry name" value="ATP-grasp fold, B domain"/>
    <property type="match status" value="1"/>
</dbReference>
<keyword evidence="2" id="KW-0547">Nucleotide-binding</keyword>
<evidence type="ECO:0000313" key="4">
    <source>
        <dbReference type="EMBL" id="KAK8866694.1"/>
    </source>
</evidence>
<sequence>MIDKLNYIIFNAPQSQSELIKREDDQKQAKFAIGSFNTKLVSRILLYNGISSTIDDDFTLLWATSPEVDTVTPLSPYHKINHFPYSKQIVGNKAELAYLIQNHPNIQDFDQFFPKSFILPDDRDALFMKMKSNPKKPFIAKPPEGSCGHGIKIVTFNDFYTIHHNSVVSEYVSRPLTIDSFKFDMRIYVLVTSYAPLRAFVYKEGLARFATEIYNVGKENVYSQLTNATLNKRGRNWSNDFKWKLTDLLLEIEHRFKRSSEEIFGMITDVVAKTLAFLQPTMSPNQRTSVINPFFELYGFDLLLDRNFQMWLLEINTNPSMGFDEDVDYEVKGPLIARALSIAGISNISSSGLTELVATHQNISIEDLELEITRKEDERNEQTGNGFVRIFPSEGTRYLNDLLKVPPLVSQSNSENQQKKKKSFNPQKLAAIFSSDQASEILIEYLILTERKARKEGDEIVQEKIAKFFIAQGYKMKKKTTLKTILRLFIEDIRSGYSNEDEFVEVPESLRKMILDSSDVYKETFFENCKFDSVKDVMLLFK</sequence>
<dbReference type="SUPFAM" id="SSF56059">
    <property type="entry name" value="Glutathione synthetase ATP-binding domain-like"/>
    <property type="match status" value="1"/>
</dbReference>
<dbReference type="PANTHER" id="PTHR12241">
    <property type="entry name" value="TUBULIN POLYGLUTAMYLASE"/>
    <property type="match status" value="1"/>
</dbReference>
<name>A0ABR2IQB9_9EUKA</name>
<reference evidence="4 5" key="1">
    <citation type="submission" date="2024-04" db="EMBL/GenBank/DDBJ databases">
        <title>Tritrichomonas musculus Genome.</title>
        <authorList>
            <person name="Alves-Ferreira E."/>
            <person name="Grigg M."/>
            <person name="Lorenzi H."/>
            <person name="Galac M."/>
        </authorList>
    </citation>
    <scope>NUCLEOTIDE SEQUENCE [LARGE SCALE GENOMIC DNA]</scope>
    <source>
        <strain evidence="4 5">EAF2021</strain>
    </source>
</reference>
<dbReference type="EMBL" id="JAPFFF010000015">
    <property type="protein sequence ID" value="KAK8866694.1"/>
    <property type="molecule type" value="Genomic_DNA"/>
</dbReference>
<dbReference type="PROSITE" id="PS51221">
    <property type="entry name" value="TTL"/>
    <property type="match status" value="1"/>
</dbReference>
<protein>
    <recommendedName>
        <fullName evidence="6">Tubulin-tyrosine ligase family protein</fullName>
    </recommendedName>
</protein>
<proteinExistence type="predicted"/>
<evidence type="ECO:0000313" key="5">
    <source>
        <dbReference type="Proteomes" id="UP001470230"/>
    </source>
</evidence>
<evidence type="ECO:0008006" key="6">
    <source>
        <dbReference type="Google" id="ProtNLM"/>
    </source>
</evidence>
<dbReference type="InterPro" id="IPR004344">
    <property type="entry name" value="TTL/TTLL_fam"/>
</dbReference>